<sequence length="78" mass="8192">MAATKILPAYLHVSAIGFAAAFGGGGAAILPFAIGALAQTKGVSIIQPVIWLTLLYCSSCGCASRHFRRYLLVVRVKL</sequence>
<dbReference type="PANTHER" id="PTHR23514:SF3">
    <property type="entry name" value="BYPASS OF STOP CODON PROTEIN 6"/>
    <property type="match status" value="1"/>
</dbReference>
<evidence type="ECO:0000256" key="1">
    <source>
        <dbReference type="ARBA" id="ARBA00004127"/>
    </source>
</evidence>
<evidence type="ECO:0000256" key="2">
    <source>
        <dbReference type="ARBA" id="ARBA00008335"/>
    </source>
</evidence>
<feature type="transmembrane region" description="Helical" evidence="7">
    <location>
        <begin position="49"/>
        <end position="67"/>
    </location>
</feature>
<evidence type="ECO:0000313" key="9">
    <source>
        <dbReference type="Proteomes" id="UP000800035"/>
    </source>
</evidence>
<dbReference type="GO" id="GO:0012505">
    <property type="term" value="C:endomembrane system"/>
    <property type="evidence" value="ECO:0007669"/>
    <property type="project" value="UniProtKB-SubCell"/>
</dbReference>
<evidence type="ECO:0000256" key="3">
    <source>
        <dbReference type="ARBA" id="ARBA00022448"/>
    </source>
</evidence>
<dbReference type="Proteomes" id="UP000800035">
    <property type="component" value="Unassembled WGS sequence"/>
</dbReference>
<evidence type="ECO:0000313" key="8">
    <source>
        <dbReference type="EMBL" id="KAF1949190.1"/>
    </source>
</evidence>
<organism evidence="8 9">
    <name type="scientific">Byssothecium circinans</name>
    <dbReference type="NCBI Taxonomy" id="147558"/>
    <lineage>
        <taxon>Eukaryota</taxon>
        <taxon>Fungi</taxon>
        <taxon>Dikarya</taxon>
        <taxon>Ascomycota</taxon>
        <taxon>Pezizomycotina</taxon>
        <taxon>Dothideomycetes</taxon>
        <taxon>Pleosporomycetidae</taxon>
        <taxon>Pleosporales</taxon>
        <taxon>Massarineae</taxon>
        <taxon>Massarinaceae</taxon>
        <taxon>Byssothecium</taxon>
    </lineage>
</organism>
<name>A0A6A5TA83_9PLEO</name>
<dbReference type="InterPro" id="IPR051788">
    <property type="entry name" value="MFS_Transporter"/>
</dbReference>
<evidence type="ECO:0000256" key="5">
    <source>
        <dbReference type="ARBA" id="ARBA00022989"/>
    </source>
</evidence>
<keyword evidence="4 7" id="KW-0812">Transmembrane</keyword>
<gene>
    <name evidence="8" type="ORF">CC80DRAFT_581612</name>
</gene>
<protein>
    <submittedName>
        <fullName evidence="8">Uncharacterized protein</fullName>
    </submittedName>
</protein>
<reference evidence="8" key="1">
    <citation type="journal article" date="2020" name="Stud. Mycol.">
        <title>101 Dothideomycetes genomes: a test case for predicting lifestyles and emergence of pathogens.</title>
        <authorList>
            <person name="Haridas S."/>
            <person name="Albert R."/>
            <person name="Binder M."/>
            <person name="Bloem J."/>
            <person name="Labutti K."/>
            <person name="Salamov A."/>
            <person name="Andreopoulos B."/>
            <person name="Baker S."/>
            <person name="Barry K."/>
            <person name="Bills G."/>
            <person name="Bluhm B."/>
            <person name="Cannon C."/>
            <person name="Castanera R."/>
            <person name="Culley D."/>
            <person name="Daum C."/>
            <person name="Ezra D."/>
            <person name="Gonzalez J."/>
            <person name="Henrissat B."/>
            <person name="Kuo A."/>
            <person name="Liang C."/>
            <person name="Lipzen A."/>
            <person name="Lutzoni F."/>
            <person name="Magnuson J."/>
            <person name="Mondo S."/>
            <person name="Nolan M."/>
            <person name="Ohm R."/>
            <person name="Pangilinan J."/>
            <person name="Park H.-J."/>
            <person name="Ramirez L."/>
            <person name="Alfaro M."/>
            <person name="Sun H."/>
            <person name="Tritt A."/>
            <person name="Yoshinaga Y."/>
            <person name="Zwiers L.-H."/>
            <person name="Turgeon B."/>
            <person name="Goodwin S."/>
            <person name="Spatafora J."/>
            <person name="Crous P."/>
            <person name="Grigoriev I."/>
        </authorList>
    </citation>
    <scope>NUCLEOTIDE SEQUENCE</scope>
    <source>
        <strain evidence="8">CBS 675.92</strain>
    </source>
</reference>
<keyword evidence="6 7" id="KW-0472">Membrane</keyword>
<evidence type="ECO:0000256" key="7">
    <source>
        <dbReference type="SAM" id="Phobius"/>
    </source>
</evidence>
<dbReference type="GO" id="GO:0016020">
    <property type="term" value="C:membrane"/>
    <property type="evidence" value="ECO:0007669"/>
    <property type="project" value="TreeGrafter"/>
</dbReference>
<keyword evidence="5 7" id="KW-1133">Transmembrane helix</keyword>
<evidence type="ECO:0000256" key="6">
    <source>
        <dbReference type="ARBA" id="ARBA00023136"/>
    </source>
</evidence>
<dbReference type="PANTHER" id="PTHR23514">
    <property type="entry name" value="BYPASS OF STOP CODON PROTEIN 6"/>
    <property type="match status" value="1"/>
</dbReference>
<dbReference type="AlphaFoldDB" id="A0A6A5TA83"/>
<evidence type="ECO:0000256" key="4">
    <source>
        <dbReference type="ARBA" id="ARBA00022692"/>
    </source>
</evidence>
<feature type="transmembrane region" description="Helical" evidence="7">
    <location>
        <begin position="12"/>
        <end position="37"/>
    </location>
</feature>
<accession>A0A6A5TA83</accession>
<keyword evidence="3" id="KW-0813">Transport</keyword>
<comment type="subcellular location">
    <subcellularLocation>
        <location evidence="1">Endomembrane system</location>
        <topology evidence="1">Multi-pass membrane protein</topology>
    </subcellularLocation>
</comment>
<proteinExistence type="inferred from homology"/>
<keyword evidence="9" id="KW-1185">Reference proteome</keyword>
<dbReference type="EMBL" id="ML977040">
    <property type="protein sequence ID" value="KAF1949190.1"/>
    <property type="molecule type" value="Genomic_DNA"/>
</dbReference>
<comment type="similarity">
    <text evidence="2">Belongs to the major facilitator superfamily.</text>
</comment>